<name>A0A075GEA4_9EURY</name>
<gene>
    <name evidence="4" type="primary">sbcC</name>
</gene>
<dbReference type="SUPFAM" id="SSF75712">
    <property type="entry name" value="Rad50 coiled-coil Zn hook"/>
    <property type="match status" value="1"/>
</dbReference>
<dbReference type="AlphaFoldDB" id="A0A075GEA4"/>
<feature type="domain" description="Rad50/SbcC-type AAA" evidence="3">
    <location>
        <begin position="5"/>
        <end position="187"/>
    </location>
</feature>
<feature type="coiled-coil region" evidence="2">
    <location>
        <begin position="371"/>
        <end position="401"/>
    </location>
</feature>
<keyword evidence="1 2" id="KW-0175">Coiled coil</keyword>
<dbReference type="Pfam" id="PF13558">
    <property type="entry name" value="SbcC_Walker_B"/>
    <property type="match status" value="1"/>
</dbReference>
<accession>A0A075GEA4</accession>
<protein>
    <submittedName>
        <fullName evidence="4">SMC protein-like protein (SbcC)</fullName>
    </submittedName>
</protein>
<dbReference type="Gene3D" id="1.10.287.510">
    <property type="entry name" value="Helix hairpin bin"/>
    <property type="match status" value="1"/>
</dbReference>
<dbReference type="Gene3D" id="3.40.50.300">
    <property type="entry name" value="P-loop containing nucleotide triphosphate hydrolases"/>
    <property type="match status" value="2"/>
</dbReference>
<dbReference type="GO" id="GO:0006302">
    <property type="term" value="P:double-strand break repair"/>
    <property type="evidence" value="ECO:0007669"/>
    <property type="project" value="InterPro"/>
</dbReference>
<dbReference type="SUPFAM" id="SSF52540">
    <property type="entry name" value="P-loop containing nucleoside triphosphate hydrolases"/>
    <property type="match status" value="1"/>
</dbReference>
<reference evidence="4" key="1">
    <citation type="journal article" date="2014" name="Genome Biol. Evol.">
        <title>Pangenome evidence for extensive interdomain horizontal transfer affecting lineage core and shell genes in uncultured planktonic thaumarchaeota and euryarchaeota.</title>
        <authorList>
            <person name="Deschamps P."/>
            <person name="Zivanovic Y."/>
            <person name="Moreira D."/>
            <person name="Rodriguez-Valera F."/>
            <person name="Lopez-Garcia P."/>
        </authorList>
    </citation>
    <scope>NUCLEOTIDE SEQUENCE</scope>
</reference>
<dbReference type="InterPro" id="IPR027417">
    <property type="entry name" value="P-loop_NTPase"/>
</dbReference>
<dbReference type="Pfam" id="PF13476">
    <property type="entry name" value="AAA_23"/>
    <property type="match status" value="1"/>
</dbReference>
<organism evidence="4">
    <name type="scientific">uncultured marine group II/III euryarchaeote KM3_156_D02</name>
    <dbReference type="NCBI Taxonomy" id="1457900"/>
    <lineage>
        <taxon>Archaea</taxon>
        <taxon>Methanobacteriati</taxon>
        <taxon>Methanobacteriota</taxon>
        <taxon>environmental samples</taxon>
    </lineage>
</organism>
<evidence type="ECO:0000256" key="1">
    <source>
        <dbReference type="ARBA" id="ARBA00023054"/>
    </source>
</evidence>
<evidence type="ECO:0000256" key="2">
    <source>
        <dbReference type="SAM" id="Coils"/>
    </source>
</evidence>
<proteinExistence type="predicted"/>
<dbReference type="PANTHER" id="PTHR32114">
    <property type="entry name" value="ABC TRANSPORTER ABCH.3"/>
    <property type="match status" value="1"/>
</dbReference>
<dbReference type="InterPro" id="IPR038729">
    <property type="entry name" value="Rad50/SbcC_AAA"/>
</dbReference>
<feature type="coiled-coil region" evidence="2">
    <location>
        <begin position="433"/>
        <end position="472"/>
    </location>
</feature>
<evidence type="ECO:0000313" key="4">
    <source>
        <dbReference type="EMBL" id="AIF02401.1"/>
    </source>
</evidence>
<sequence length="698" mass="76693">MRLRSLAIRNYRSIHRLQVEFPEGLLGIVGHNGAGKSSLLEAVAWALYGTPAVRTRAEAVATIGARDPCRVVLEFDLGGEAFRLERVLKPSSTTAELARGDELLAEGAREVSDYVAERLLRMDYQTFYASIFTRQGELDKFVSMSSEPRRQAVERLLRISDVRDAGQRARQQKRDLGNRLEGLRSQLVGRDGEPLQPRLVTELAALEEHSAALAKAGKPLETALETVTKQDAQAVKAWEQAEANAEKYHTAEKRRDAAQGALKLAGERLQNAQKTLDDSYKKEKEAAELRSATAASDASGKLAALREKQATVEKELQELAAGKGKLDAALAASGRELASGQKHLQEIRELGAESECPTCERPLGEHGAALMERITGEIKALEQQQREMSAALETLAQNRKATDSRGAALGKQEEQLRGAEAAHAAQLARLHDLEQALTRKPELEQKLAELQAREQAARAEQAEAQVALAKLEFDPQAHARARQQREAVAAALSEAKLALERHRGELARAGDGVKTKQAELERVERAQAQIGAAETELERFGLLEQLLKGFRSHITSRIAPTLAAHTSRRLAQLTDGRYTQVEIDGSDYSLKVFDGVEAHSLDRFSGGEADAFSLALRLSISQLLAERAGTEMGLVVLDEVLGSQDELRQRRVLEGLERMAQSVGQVILVTHIESIKDHLPHVWELVLDDERGTVLREL</sequence>
<evidence type="ECO:0000259" key="3">
    <source>
        <dbReference type="Pfam" id="PF13476"/>
    </source>
</evidence>
<dbReference type="EMBL" id="KF900648">
    <property type="protein sequence ID" value="AIF02401.1"/>
    <property type="molecule type" value="Genomic_DNA"/>
</dbReference>
<dbReference type="PANTHER" id="PTHR32114:SF2">
    <property type="entry name" value="ABC TRANSPORTER ABCH.3"/>
    <property type="match status" value="1"/>
</dbReference>
<dbReference type="GO" id="GO:0016887">
    <property type="term" value="F:ATP hydrolysis activity"/>
    <property type="evidence" value="ECO:0007669"/>
    <property type="project" value="InterPro"/>
</dbReference>